<organism evidence="2 3">
    <name type="scientific">Skeletonema marinoi</name>
    <dbReference type="NCBI Taxonomy" id="267567"/>
    <lineage>
        <taxon>Eukaryota</taxon>
        <taxon>Sar</taxon>
        <taxon>Stramenopiles</taxon>
        <taxon>Ochrophyta</taxon>
        <taxon>Bacillariophyta</taxon>
        <taxon>Coscinodiscophyceae</taxon>
        <taxon>Thalassiosirophycidae</taxon>
        <taxon>Thalassiosirales</taxon>
        <taxon>Skeletonemataceae</taxon>
        <taxon>Skeletonema</taxon>
        <taxon>Skeletonema marinoi-dohrnii complex</taxon>
    </lineage>
</organism>
<evidence type="ECO:0000313" key="2">
    <source>
        <dbReference type="EMBL" id="KAK1735196.1"/>
    </source>
</evidence>
<reference evidence="2" key="1">
    <citation type="submission" date="2023-06" db="EMBL/GenBank/DDBJ databases">
        <title>Survivors Of The Sea: Transcriptome response of Skeletonema marinoi to long-term dormancy.</title>
        <authorList>
            <person name="Pinder M.I.M."/>
            <person name="Kourtchenko O."/>
            <person name="Robertson E.K."/>
            <person name="Larsson T."/>
            <person name="Maumus F."/>
            <person name="Osuna-Cruz C.M."/>
            <person name="Vancaester E."/>
            <person name="Stenow R."/>
            <person name="Vandepoele K."/>
            <person name="Ploug H."/>
            <person name="Bruchert V."/>
            <person name="Godhe A."/>
            <person name="Topel M."/>
        </authorList>
    </citation>
    <scope>NUCLEOTIDE SEQUENCE</scope>
    <source>
        <strain evidence="2">R05AC</strain>
    </source>
</reference>
<feature type="compositionally biased region" description="Acidic residues" evidence="1">
    <location>
        <begin position="70"/>
        <end position="90"/>
    </location>
</feature>
<proteinExistence type="predicted"/>
<feature type="compositionally biased region" description="Basic residues" evidence="1">
    <location>
        <begin position="111"/>
        <end position="132"/>
    </location>
</feature>
<feature type="compositionally biased region" description="Basic residues" evidence="1">
    <location>
        <begin position="139"/>
        <end position="152"/>
    </location>
</feature>
<dbReference type="AlphaFoldDB" id="A0AAD8XXN0"/>
<accession>A0AAD8XXN0</accession>
<comment type="caution">
    <text evidence="2">The sequence shown here is derived from an EMBL/GenBank/DDBJ whole genome shotgun (WGS) entry which is preliminary data.</text>
</comment>
<evidence type="ECO:0000313" key="3">
    <source>
        <dbReference type="Proteomes" id="UP001224775"/>
    </source>
</evidence>
<name>A0AAD8XXN0_9STRA</name>
<feature type="compositionally biased region" description="Basic and acidic residues" evidence="1">
    <location>
        <begin position="52"/>
        <end position="69"/>
    </location>
</feature>
<sequence length="335" mass="36984">MLPAVIILAPQITPISIMPKTAASCRDSPHEEEGVTDNNNNRRLRHRPSTPGDKKMTKGGDDSGDVKSDDDSEDSCLETDTEESEEEDSVDGSWQGSDEDDSSSDEENKINKKKGRSKAKGRKKKSKSRSNRKGNGNPRSKKGKKSKGKNKAMSKANKDRFAKSLKLGNPHGAVGNIQKMKASGGNPAHRVQEILDGKKEKTDKYSVGYLESGGFFVSGTRPQLDAFGEDASTLDTISTGNHWNRVKDDLIRKPRKDQDDTEAVYFTMYEKGDDDIPAGCRTNHSIPRGKLAASRKNEVFSYYFYHPEFKSGFDALKLAPFMTEDSESDSDSDSD</sequence>
<dbReference type="EMBL" id="JATAAI010000035">
    <property type="protein sequence ID" value="KAK1735196.1"/>
    <property type="molecule type" value="Genomic_DNA"/>
</dbReference>
<evidence type="ECO:0000256" key="1">
    <source>
        <dbReference type="SAM" id="MobiDB-lite"/>
    </source>
</evidence>
<feature type="region of interest" description="Disordered" evidence="1">
    <location>
        <begin position="20"/>
        <end position="198"/>
    </location>
</feature>
<protein>
    <submittedName>
        <fullName evidence="2">Uncharacterized protein</fullName>
    </submittedName>
</protein>
<dbReference type="Proteomes" id="UP001224775">
    <property type="component" value="Unassembled WGS sequence"/>
</dbReference>
<keyword evidence="3" id="KW-1185">Reference proteome</keyword>
<gene>
    <name evidence="2" type="ORF">QTG54_014262</name>
</gene>